<evidence type="ECO:0000259" key="12">
    <source>
        <dbReference type="Pfam" id="PF17786"/>
    </source>
</evidence>
<evidence type="ECO:0000313" key="14">
    <source>
        <dbReference type="EMBL" id="KKA29051.1"/>
    </source>
</evidence>
<dbReference type="FunFam" id="3.20.20.80:FF:000050">
    <property type="entry name" value="Beta-mannosidase B"/>
    <property type="match status" value="1"/>
</dbReference>
<evidence type="ECO:0000256" key="4">
    <source>
        <dbReference type="ARBA" id="ARBA00022801"/>
    </source>
</evidence>
<dbReference type="AlphaFoldDB" id="A0A0F4ZG19"/>
<comment type="similarity">
    <text evidence="8">Belongs to the glycosyl hydrolase 2 family. Beta-mannosidase B subfamily.</text>
</comment>
<evidence type="ECO:0000256" key="1">
    <source>
        <dbReference type="ARBA" id="ARBA00000829"/>
    </source>
</evidence>
<evidence type="ECO:0000313" key="15">
    <source>
        <dbReference type="Proteomes" id="UP000033483"/>
    </source>
</evidence>
<evidence type="ECO:0000259" key="11">
    <source>
        <dbReference type="Pfam" id="PF00703"/>
    </source>
</evidence>
<dbReference type="GO" id="GO:0000272">
    <property type="term" value="P:polysaccharide catabolic process"/>
    <property type="evidence" value="ECO:0007669"/>
    <property type="project" value="UniProtKB-KW"/>
</dbReference>
<dbReference type="InterPro" id="IPR008979">
    <property type="entry name" value="Galactose-bd-like_sf"/>
</dbReference>
<keyword evidence="7" id="KW-0624">Polysaccharide degradation</keyword>
<comment type="caution">
    <text evidence="14">The sequence shown here is derived from an EMBL/GenBank/DDBJ whole genome shotgun (WGS) entry which is preliminary data.</text>
</comment>
<dbReference type="InterPro" id="IPR013783">
    <property type="entry name" value="Ig-like_fold"/>
</dbReference>
<dbReference type="Pfam" id="PF17786">
    <property type="entry name" value="Mannosidase_ig"/>
    <property type="match status" value="1"/>
</dbReference>
<feature type="domain" description="Glycoside hydrolase family 2 immunoglobulin-like beta-sandwich" evidence="11">
    <location>
        <begin position="205"/>
        <end position="303"/>
    </location>
</feature>
<feature type="domain" description="Mannosidase Ig/CBM-like" evidence="12">
    <location>
        <begin position="689"/>
        <end position="774"/>
    </location>
</feature>
<keyword evidence="5" id="KW-0119">Carbohydrate metabolism</keyword>
<dbReference type="Gene3D" id="3.20.20.80">
    <property type="entry name" value="Glycosidases"/>
    <property type="match status" value="1"/>
</dbReference>
<dbReference type="InterPro" id="IPR050887">
    <property type="entry name" value="Beta-mannosidase_GH2"/>
</dbReference>
<dbReference type="SUPFAM" id="SSF51445">
    <property type="entry name" value="(Trans)glycosidases"/>
    <property type="match status" value="1"/>
</dbReference>
<keyword evidence="15" id="KW-1185">Reference proteome</keyword>
<evidence type="ECO:0000256" key="8">
    <source>
        <dbReference type="ARBA" id="ARBA00038429"/>
    </source>
</evidence>
<evidence type="ECO:0000259" key="13">
    <source>
        <dbReference type="Pfam" id="PF22666"/>
    </source>
</evidence>
<dbReference type="Proteomes" id="UP000033483">
    <property type="component" value="Unassembled WGS sequence"/>
</dbReference>
<keyword evidence="4" id="KW-0378">Hydrolase</keyword>
<dbReference type="Pfam" id="PF22666">
    <property type="entry name" value="Glyco_hydro_2_N2"/>
    <property type="match status" value="1"/>
</dbReference>
<dbReference type="Gene3D" id="2.60.40.10">
    <property type="entry name" value="Immunoglobulins"/>
    <property type="match status" value="2"/>
</dbReference>
<dbReference type="GO" id="GO:0006516">
    <property type="term" value="P:glycoprotein catabolic process"/>
    <property type="evidence" value="ECO:0007669"/>
    <property type="project" value="TreeGrafter"/>
</dbReference>
<dbReference type="EMBL" id="LAEV01001030">
    <property type="protein sequence ID" value="KKA29051.1"/>
    <property type="molecule type" value="Genomic_DNA"/>
</dbReference>
<dbReference type="InterPro" id="IPR006102">
    <property type="entry name" value="Ig-like_GH2"/>
</dbReference>
<gene>
    <name evidence="14" type="ORF">TD95_002177</name>
</gene>
<evidence type="ECO:0000256" key="5">
    <source>
        <dbReference type="ARBA" id="ARBA00023277"/>
    </source>
</evidence>
<dbReference type="InterPro" id="IPR017853">
    <property type="entry name" value="GH"/>
</dbReference>
<sequence length="849" mass="94147">MTSPSTARISIPLHSGWHFREVSSTSSPPPWLPVAQFPTTIHLDLFHHGLIPDPFLGTNERAVQWVGERTWAYTTSFSTPAEMPADARAEIVFAGLDTLATVRVNGVQVLRAENMFTPHVADVSRVLRPAGDGAVNTLEIEFESAFRHGKKIVEALPEHKWGCWNGDVSRLAVRKAQYHWGWDWGPMLMTCGPWRPVTLNIWTHKINDLAITSSVDLSGSSPTASVTVTPSVSSTAPVAAGTHLKITLSHASYSATLSVPPSESAVFSIPDPQLWYPVRYGAQPLYTVTATLCSPATTTVDKTSITLDTATKRIGLRTVDLVQAPLADQPGTSFFFRVNNVPVFCGGSNWIPGDSMLPRMTPETYRSWLALLVAGNQTMVRVWGGGVYEDDAFYDICDEFGILVWQDFMFACGNYPAQPDFLASVEAEARANVTRLRHHASIVVWAGNNEDYQYRESVSLTYDPKNTDAESWLKTDFPARYIYEKVLADVCAELMPETAYRFGCPFGGAETSDQTIGDIHQWNVWHGTQEKYQNFDQLSGRFVSEFGMEAFPHISTIDALLPAGTSDADRYAQSATMDFHNKAEGHERRLALYLVENIRYAPDPLEAYVYSTQLMQAECLSTAYRLWKREWRGPGREYCAGALVWQLNDCWPGVSWSIADYFGRPKLAYYAIKREMADLSVGMKREADEVQIWASNLKLAEVRGTLSVKAYDVETGAEVHVWDEESIVLPGNQSTEITAVKIPKDAERTVVAGLLSVEGEQVARYVNWPEPLKYLHLQQPKSLSVVVSKDGKRVDVSADVPVKGLMLECADENVVFGDNGVDIVPGDVVQFPVTGVSSSSIITARFLNK</sequence>
<dbReference type="Gene3D" id="2.60.120.260">
    <property type="entry name" value="Galactose-binding domain-like"/>
    <property type="match status" value="1"/>
</dbReference>
<dbReference type="Pfam" id="PF00703">
    <property type="entry name" value="Glyco_hydro_2"/>
    <property type="match status" value="1"/>
</dbReference>
<evidence type="ECO:0000256" key="10">
    <source>
        <dbReference type="ARBA" id="ARBA00041614"/>
    </source>
</evidence>
<dbReference type="PANTHER" id="PTHR43730:SF1">
    <property type="entry name" value="BETA-MANNOSIDASE"/>
    <property type="match status" value="1"/>
</dbReference>
<accession>A0A0F4ZG19</accession>
<evidence type="ECO:0000256" key="7">
    <source>
        <dbReference type="ARBA" id="ARBA00023326"/>
    </source>
</evidence>
<dbReference type="OrthoDB" id="2866996at2759"/>
<dbReference type="GO" id="GO:0004567">
    <property type="term" value="F:beta-mannosidase activity"/>
    <property type="evidence" value="ECO:0007669"/>
    <property type="project" value="UniProtKB-EC"/>
</dbReference>
<keyword evidence="6" id="KW-0326">Glycosidase</keyword>
<dbReference type="EC" id="3.2.1.25" evidence="3"/>
<dbReference type="InterPro" id="IPR036156">
    <property type="entry name" value="Beta-gal/glucu_dom_sf"/>
</dbReference>
<organism evidence="14 15">
    <name type="scientific">Thielaviopsis punctulata</name>
    <dbReference type="NCBI Taxonomy" id="72032"/>
    <lineage>
        <taxon>Eukaryota</taxon>
        <taxon>Fungi</taxon>
        <taxon>Dikarya</taxon>
        <taxon>Ascomycota</taxon>
        <taxon>Pezizomycotina</taxon>
        <taxon>Sordariomycetes</taxon>
        <taxon>Hypocreomycetidae</taxon>
        <taxon>Microascales</taxon>
        <taxon>Ceratocystidaceae</taxon>
        <taxon>Thielaviopsis</taxon>
    </lineage>
</organism>
<dbReference type="InterPro" id="IPR041447">
    <property type="entry name" value="Mannosidase_ig"/>
</dbReference>
<reference evidence="14 15" key="1">
    <citation type="submission" date="2015-03" db="EMBL/GenBank/DDBJ databases">
        <authorList>
            <person name="Radwan O."/>
            <person name="Al-Naeli F.A."/>
            <person name="Rendon G.A."/>
            <person name="Fields C."/>
        </authorList>
    </citation>
    <scope>NUCLEOTIDE SEQUENCE [LARGE SCALE GENOMIC DNA]</scope>
    <source>
        <strain evidence="14">CR-DP1</strain>
    </source>
</reference>
<evidence type="ECO:0000256" key="3">
    <source>
        <dbReference type="ARBA" id="ARBA00012754"/>
    </source>
</evidence>
<protein>
    <recommendedName>
        <fullName evidence="9">Beta-mannosidase B</fullName>
        <ecNumber evidence="3">3.2.1.25</ecNumber>
    </recommendedName>
    <alternativeName>
        <fullName evidence="10">Mannanase B</fullName>
    </alternativeName>
</protein>
<proteinExistence type="inferred from homology"/>
<dbReference type="FunFam" id="2.60.120.260:FF:000118">
    <property type="entry name" value="Beta-mannosidase B"/>
    <property type="match status" value="1"/>
</dbReference>
<comment type="pathway">
    <text evidence="2">Glycan metabolism; N-glycan degradation.</text>
</comment>
<dbReference type="SUPFAM" id="SSF49303">
    <property type="entry name" value="beta-Galactosidase/glucuronidase domain"/>
    <property type="match status" value="2"/>
</dbReference>
<name>A0A0F4ZG19_9PEZI</name>
<dbReference type="SUPFAM" id="SSF49785">
    <property type="entry name" value="Galactose-binding domain-like"/>
    <property type="match status" value="1"/>
</dbReference>
<dbReference type="InterPro" id="IPR054593">
    <property type="entry name" value="Beta-mannosidase-like_N2"/>
</dbReference>
<evidence type="ECO:0000256" key="2">
    <source>
        <dbReference type="ARBA" id="ARBA00004740"/>
    </source>
</evidence>
<evidence type="ECO:0000256" key="6">
    <source>
        <dbReference type="ARBA" id="ARBA00023295"/>
    </source>
</evidence>
<dbReference type="PANTHER" id="PTHR43730">
    <property type="entry name" value="BETA-MANNOSIDASE"/>
    <property type="match status" value="1"/>
</dbReference>
<evidence type="ECO:0000256" key="9">
    <source>
        <dbReference type="ARBA" id="ARBA00041069"/>
    </source>
</evidence>
<feature type="domain" description="Beta-mannosidase-like galactose-binding" evidence="13">
    <location>
        <begin position="17"/>
        <end position="195"/>
    </location>
</feature>
<comment type="catalytic activity">
    <reaction evidence="1">
        <text>Hydrolysis of terminal, non-reducing beta-D-mannose residues in beta-D-mannosides.</text>
        <dbReference type="EC" id="3.2.1.25"/>
    </reaction>
</comment>